<organism evidence="2">
    <name type="scientific">marine metagenome</name>
    <dbReference type="NCBI Taxonomy" id="408172"/>
    <lineage>
        <taxon>unclassified sequences</taxon>
        <taxon>metagenomes</taxon>
        <taxon>ecological metagenomes</taxon>
    </lineage>
</organism>
<gene>
    <name evidence="2" type="ORF">METZ01_LOCUS392934</name>
</gene>
<name>A0A382V0U7_9ZZZZ</name>
<evidence type="ECO:0000313" key="2">
    <source>
        <dbReference type="EMBL" id="SVD40080.1"/>
    </source>
</evidence>
<dbReference type="PROSITE" id="PS51725">
    <property type="entry name" value="ABM"/>
    <property type="match status" value="1"/>
</dbReference>
<dbReference type="Pfam" id="PF03992">
    <property type="entry name" value="ABM"/>
    <property type="match status" value="1"/>
</dbReference>
<dbReference type="Gene3D" id="3.30.70.100">
    <property type="match status" value="1"/>
</dbReference>
<proteinExistence type="predicted"/>
<dbReference type="AlphaFoldDB" id="A0A382V0U7"/>
<accession>A0A382V0U7</accession>
<dbReference type="EMBL" id="UINC01148282">
    <property type="protein sequence ID" value="SVD40080.1"/>
    <property type="molecule type" value="Genomic_DNA"/>
</dbReference>
<feature type="domain" description="ABM" evidence="1">
    <location>
        <begin position="2"/>
        <end position="92"/>
    </location>
</feature>
<dbReference type="SUPFAM" id="SSF54909">
    <property type="entry name" value="Dimeric alpha+beta barrel"/>
    <property type="match status" value="1"/>
</dbReference>
<sequence length="115" mass="12900">MIVVVAALRFENQAARDQAVDLTREVQLATRVDEPGCHDYCFAADPSVPTRIQVYELWEDSESLAAHFKHPNYTKMVKLLSGANIKESINQAYLVERGESVYGAGGEMKESFFTE</sequence>
<dbReference type="InterPro" id="IPR011008">
    <property type="entry name" value="Dimeric_a/b-barrel"/>
</dbReference>
<protein>
    <recommendedName>
        <fullName evidence="1">ABM domain-containing protein</fullName>
    </recommendedName>
</protein>
<reference evidence="2" key="1">
    <citation type="submission" date="2018-05" db="EMBL/GenBank/DDBJ databases">
        <authorList>
            <person name="Lanie J.A."/>
            <person name="Ng W.-L."/>
            <person name="Kazmierczak K.M."/>
            <person name="Andrzejewski T.M."/>
            <person name="Davidsen T.M."/>
            <person name="Wayne K.J."/>
            <person name="Tettelin H."/>
            <person name="Glass J.I."/>
            <person name="Rusch D."/>
            <person name="Podicherti R."/>
            <person name="Tsui H.-C.T."/>
            <person name="Winkler M.E."/>
        </authorList>
    </citation>
    <scope>NUCLEOTIDE SEQUENCE</scope>
</reference>
<evidence type="ECO:0000259" key="1">
    <source>
        <dbReference type="PROSITE" id="PS51725"/>
    </source>
</evidence>
<dbReference type="InterPro" id="IPR007138">
    <property type="entry name" value="ABM_dom"/>
</dbReference>